<accession>X1VK85</accession>
<comment type="caution">
    <text evidence="1">The sequence shown here is derived from an EMBL/GenBank/DDBJ whole genome shotgun (WGS) entry which is preliminary data.</text>
</comment>
<organism evidence="1">
    <name type="scientific">marine sediment metagenome</name>
    <dbReference type="NCBI Taxonomy" id="412755"/>
    <lineage>
        <taxon>unclassified sequences</taxon>
        <taxon>metagenomes</taxon>
        <taxon>ecological metagenomes</taxon>
    </lineage>
</organism>
<dbReference type="AlphaFoldDB" id="X1VK85"/>
<sequence>KTGHIFKKYKGFSGGETDACHVASGHLFDNCHGPFESHFSVWDRIIGGDTMPAPDITFC</sequence>
<protein>
    <submittedName>
        <fullName evidence="1">Uncharacterized protein</fullName>
    </submittedName>
</protein>
<dbReference type="EMBL" id="BARW01026707">
    <property type="protein sequence ID" value="GAJ08415.1"/>
    <property type="molecule type" value="Genomic_DNA"/>
</dbReference>
<gene>
    <name evidence="1" type="ORF">S12H4_43505</name>
</gene>
<feature type="non-terminal residue" evidence="1">
    <location>
        <position position="1"/>
    </location>
</feature>
<name>X1VK85_9ZZZZ</name>
<proteinExistence type="predicted"/>
<evidence type="ECO:0000313" key="1">
    <source>
        <dbReference type="EMBL" id="GAJ08415.1"/>
    </source>
</evidence>
<reference evidence="1" key="1">
    <citation type="journal article" date="2014" name="Front. Microbiol.">
        <title>High frequency of phylogenetically diverse reductive dehalogenase-homologous genes in deep subseafloor sedimentary metagenomes.</title>
        <authorList>
            <person name="Kawai M."/>
            <person name="Futagami T."/>
            <person name="Toyoda A."/>
            <person name="Takaki Y."/>
            <person name="Nishi S."/>
            <person name="Hori S."/>
            <person name="Arai W."/>
            <person name="Tsubouchi T."/>
            <person name="Morono Y."/>
            <person name="Uchiyama I."/>
            <person name="Ito T."/>
            <person name="Fujiyama A."/>
            <person name="Inagaki F."/>
            <person name="Takami H."/>
        </authorList>
    </citation>
    <scope>NUCLEOTIDE SEQUENCE</scope>
    <source>
        <strain evidence="1">Expedition CK06-06</strain>
    </source>
</reference>